<dbReference type="AlphaFoldDB" id="A0A2T7UC44"/>
<evidence type="ECO:0000256" key="7">
    <source>
        <dbReference type="ARBA" id="ARBA00023237"/>
    </source>
</evidence>
<keyword evidence="5" id="KW-0812">Transmembrane</keyword>
<organism evidence="10 11">
    <name type="scientific">Limnohabitans planktonicus II-D5</name>
    <dbReference type="NCBI Taxonomy" id="1293045"/>
    <lineage>
        <taxon>Bacteria</taxon>
        <taxon>Pseudomonadati</taxon>
        <taxon>Pseudomonadota</taxon>
        <taxon>Betaproteobacteria</taxon>
        <taxon>Burkholderiales</taxon>
        <taxon>Comamonadaceae</taxon>
        <taxon>Limnohabitans</taxon>
    </lineage>
</organism>
<keyword evidence="11" id="KW-1185">Reference proteome</keyword>
<proteinExistence type="inferred from homology"/>
<feature type="chain" id="PRO_5015556382" description="Channel protein TolC" evidence="9">
    <location>
        <begin position="27"/>
        <end position="498"/>
    </location>
</feature>
<dbReference type="RefSeq" id="WP_053173348.1">
    <property type="nucleotide sequence ID" value="NZ_LFYT02000017.1"/>
</dbReference>
<dbReference type="Proteomes" id="UP000037507">
    <property type="component" value="Unassembled WGS sequence"/>
</dbReference>
<evidence type="ECO:0000313" key="11">
    <source>
        <dbReference type="Proteomes" id="UP000037507"/>
    </source>
</evidence>
<keyword evidence="4" id="KW-1134">Transmembrane beta strand</keyword>
<dbReference type="GO" id="GO:0015288">
    <property type="term" value="F:porin activity"/>
    <property type="evidence" value="ECO:0007669"/>
    <property type="project" value="TreeGrafter"/>
</dbReference>
<dbReference type="GO" id="GO:0015562">
    <property type="term" value="F:efflux transmembrane transporter activity"/>
    <property type="evidence" value="ECO:0007669"/>
    <property type="project" value="InterPro"/>
</dbReference>
<dbReference type="InterPro" id="IPR051906">
    <property type="entry name" value="TolC-like"/>
</dbReference>
<dbReference type="PANTHER" id="PTHR30026">
    <property type="entry name" value="OUTER MEMBRANE PROTEIN TOLC"/>
    <property type="match status" value="1"/>
</dbReference>
<name>A0A2T7UC44_9BURK</name>
<evidence type="ECO:0000256" key="5">
    <source>
        <dbReference type="ARBA" id="ARBA00022692"/>
    </source>
</evidence>
<reference evidence="10" key="1">
    <citation type="submission" date="2017-04" db="EMBL/GenBank/DDBJ databases">
        <title>Unexpected and diverse lifestyles within the genus Limnohabitans.</title>
        <authorList>
            <person name="Kasalicky V."/>
            <person name="Mehrshad M."/>
            <person name="Andrei S.-A."/>
            <person name="Salcher M."/>
            <person name="Kratochvilova H."/>
            <person name="Simek K."/>
            <person name="Ghai R."/>
        </authorList>
    </citation>
    <scope>NUCLEOTIDE SEQUENCE [LARGE SCALE GENOMIC DNA]</scope>
    <source>
        <strain evidence="10">II-D5</strain>
    </source>
</reference>
<dbReference type="OrthoDB" id="9813458at2"/>
<sequence length="498" mass="53409">MAAAMHRLGMIAAALALMGSAAPVQAQTAPPPASAAAPAQATASNSAMGGPVAGLLDVLTVIERARQNDPQIGAVRREHDAVLLSPDEARAGLLPQLQASSSSIRSQQRVLSTENEVYKQGAASYPTRTMGLSLTVPLMRLAAWRKLDQAQASTRQSAFALEAAELDLLTRAITAYITVLAARDALGLAVAERDAIAAQLRLVKAKRLAGQVAHYVLSEVLGRYELRQAEILAAENELRDRMLALSEITGPLDLQPSQLPVLRQDAVLPRPDPNHVQDWVERALVQNSQLKARRGAAEVAQAEIARHRASYAPTLDLVVSQNRRDAGGSLYGGGSDVSSRDTMINFVYPIYEGGVTNTLVKQAVHRHSAALQEVERITRQVDRQARTLYSSLHAGAQRELAIRASVKAFEDTRTHRAAAFRNGLVPVTAVLDAERDLHGALRDLAQVRYDQILNMVKLKQLVATLGHDDFPALVGLFGPAPANATLPTAPAIAPATRP</sequence>
<keyword evidence="9" id="KW-0732">Signal</keyword>
<evidence type="ECO:0000256" key="1">
    <source>
        <dbReference type="ARBA" id="ARBA00004442"/>
    </source>
</evidence>
<evidence type="ECO:0000313" key="10">
    <source>
        <dbReference type="EMBL" id="PVE42224.1"/>
    </source>
</evidence>
<feature type="region of interest" description="Disordered" evidence="8">
    <location>
        <begin position="25"/>
        <end position="46"/>
    </location>
</feature>
<keyword evidence="7" id="KW-0998">Cell outer membrane</keyword>
<evidence type="ECO:0000256" key="2">
    <source>
        <dbReference type="ARBA" id="ARBA00007613"/>
    </source>
</evidence>
<dbReference type="Gene3D" id="1.20.1600.10">
    <property type="entry name" value="Outer membrane efflux proteins (OEP)"/>
    <property type="match status" value="1"/>
</dbReference>
<evidence type="ECO:0000256" key="4">
    <source>
        <dbReference type="ARBA" id="ARBA00022452"/>
    </source>
</evidence>
<evidence type="ECO:0008006" key="12">
    <source>
        <dbReference type="Google" id="ProtNLM"/>
    </source>
</evidence>
<comment type="caution">
    <text evidence="10">The sequence shown here is derived from an EMBL/GenBank/DDBJ whole genome shotgun (WGS) entry which is preliminary data.</text>
</comment>
<evidence type="ECO:0000256" key="8">
    <source>
        <dbReference type="SAM" id="MobiDB-lite"/>
    </source>
</evidence>
<dbReference type="InterPro" id="IPR003423">
    <property type="entry name" value="OMP_efflux"/>
</dbReference>
<dbReference type="Pfam" id="PF02321">
    <property type="entry name" value="OEP"/>
    <property type="match status" value="2"/>
</dbReference>
<evidence type="ECO:0000256" key="9">
    <source>
        <dbReference type="SAM" id="SignalP"/>
    </source>
</evidence>
<gene>
    <name evidence="10" type="ORF">H663_013175</name>
</gene>
<keyword evidence="6" id="KW-0472">Membrane</keyword>
<comment type="subcellular location">
    <subcellularLocation>
        <location evidence="1">Cell outer membrane</location>
    </subcellularLocation>
</comment>
<dbReference type="PANTHER" id="PTHR30026:SF20">
    <property type="entry name" value="OUTER MEMBRANE PROTEIN TOLC"/>
    <property type="match status" value="1"/>
</dbReference>
<keyword evidence="3" id="KW-0813">Transport</keyword>
<dbReference type="EMBL" id="LFYT02000017">
    <property type="protein sequence ID" value="PVE42224.1"/>
    <property type="molecule type" value="Genomic_DNA"/>
</dbReference>
<dbReference type="GO" id="GO:1990281">
    <property type="term" value="C:efflux pump complex"/>
    <property type="evidence" value="ECO:0007669"/>
    <property type="project" value="TreeGrafter"/>
</dbReference>
<comment type="similarity">
    <text evidence="2">Belongs to the outer membrane factor (OMF) (TC 1.B.17) family.</text>
</comment>
<feature type="signal peptide" evidence="9">
    <location>
        <begin position="1"/>
        <end position="26"/>
    </location>
</feature>
<dbReference type="GO" id="GO:0009279">
    <property type="term" value="C:cell outer membrane"/>
    <property type="evidence" value="ECO:0007669"/>
    <property type="project" value="UniProtKB-SubCell"/>
</dbReference>
<evidence type="ECO:0000256" key="6">
    <source>
        <dbReference type="ARBA" id="ARBA00023136"/>
    </source>
</evidence>
<evidence type="ECO:0000256" key="3">
    <source>
        <dbReference type="ARBA" id="ARBA00022448"/>
    </source>
</evidence>
<accession>A0A2T7UC44</accession>
<protein>
    <recommendedName>
        <fullName evidence="12">Channel protein TolC</fullName>
    </recommendedName>
</protein>
<dbReference type="SUPFAM" id="SSF56954">
    <property type="entry name" value="Outer membrane efflux proteins (OEP)"/>
    <property type="match status" value="1"/>
</dbReference>